<accession>A0A0F3GSY1</accession>
<organism evidence="1 3">
    <name type="scientific">Candidatus Magnetobacterium bavaricum</name>
    <dbReference type="NCBI Taxonomy" id="29290"/>
    <lineage>
        <taxon>Bacteria</taxon>
        <taxon>Pseudomonadati</taxon>
        <taxon>Nitrospirota</taxon>
        <taxon>Thermodesulfovibrionia</taxon>
        <taxon>Thermodesulfovibrionales</taxon>
        <taxon>Candidatus Magnetobacteriaceae</taxon>
        <taxon>Candidatus Magnetobacterium</taxon>
    </lineage>
</organism>
<keyword evidence="3" id="KW-1185">Reference proteome</keyword>
<protein>
    <submittedName>
        <fullName evidence="1">Secreted protein</fullName>
    </submittedName>
</protein>
<evidence type="ECO:0000313" key="3">
    <source>
        <dbReference type="Proteomes" id="UP000033423"/>
    </source>
</evidence>
<evidence type="ECO:0000313" key="1">
    <source>
        <dbReference type="EMBL" id="KJU84956.1"/>
    </source>
</evidence>
<dbReference type="EMBL" id="LACI01001218">
    <property type="protein sequence ID" value="KJU84961.1"/>
    <property type="molecule type" value="Genomic_DNA"/>
</dbReference>
<evidence type="ECO:0000313" key="2">
    <source>
        <dbReference type="EMBL" id="KJU84961.1"/>
    </source>
</evidence>
<dbReference type="AlphaFoldDB" id="A0A0F3GSY1"/>
<feature type="non-terminal residue" evidence="1">
    <location>
        <position position="1"/>
    </location>
</feature>
<dbReference type="Proteomes" id="UP000033423">
    <property type="component" value="Unassembled WGS sequence"/>
</dbReference>
<dbReference type="EMBL" id="LACI01001218">
    <property type="protein sequence ID" value="KJU84956.1"/>
    <property type="molecule type" value="Genomic_DNA"/>
</dbReference>
<gene>
    <name evidence="1" type="ORF">MBAV_002845</name>
    <name evidence="2" type="ORF">MBAV_002850</name>
</gene>
<sequence>DMSVVSLIFKGLQIKKSKVFGGTMRKIVVGVLLMALRIPGALFAEVKAYTVELVKDVGDVIDAAALDAGKQS</sequence>
<proteinExistence type="predicted"/>
<reference evidence="1 3" key="1">
    <citation type="submission" date="2015-02" db="EMBL/GenBank/DDBJ databases">
        <title>Single-cell genomics of uncultivated deep-branching MTB reveals a conserved set of magnetosome genes.</title>
        <authorList>
            <person name="Kolinko S."/>
            <person name="Richter M."/>
            <person name="Glockner F.O."/>
            <person name="Brachmann A."/>
            <person name="Schuler D."/>
        </authorList>
    </citation>
    <scope>NUCLEOTIDE SEQUENCE [LARGE SCALE GENOMIC DNA]</scope>
    <source>
        <strain evidence="1">TM-1</strain>
    </source>
</reference>
<name>A0A0F3GSY1_9BACT</name>
<comment type="caution">
    <text evidence="1">The sequence shown here is derived from an EMBL/GenBank/DDBJ whole genome shotgun (WGS) entry which is preliminary data.</text>
</comment>